<proteinExistence type="predicted"/>
<evidence type="ECO:0000313" key="2">
    <source>
        <dbReference type="EMBL" id="MCG7945948.1"/>
    </source>
</evidence>
<feature type="chain" id="PRO_5039074934" description="Arabinogalactan endo-beta-1,4-galactanase" evidence="1">
    <location>
        <begin position="28"/>
        <end position="376"/>
    </location>
</feature>
<dbReference type="SUPFAM" id="SSF51445">
    <property type="entry name" value="(Trans)glycosidases"/>
    <property type="match status" value="1"/>
</dbReference>
<dbReference type="Proteomes" id="UP000886667">
    <property type="component" value="Unassembled WGS sequence"/>
</dbReference>
<dbReference type="EMBL" id="JAEPCM010000209">
    <property type="protein sequence ID" value="MCG7945948.1"/>
    <property type="molecule type" value="Genomic_DNA"/>
</dbReference>
<reference evidence="2" key="1">
    <citation type="journal article" date="2021" name="Proc. Natl. Acad. Sci. U.S.A.">
        <title>Global biogeography of chemosynthetic symbionts reveals both localized and globally distributed symbiont groups. .</title>
        <authorList>
            <person name="Osvatic J.T."/>
            <person name="Wilkins L.G.E."/>
            <person name="Leibrecht L."/>
            <person name="Leray M."/>
            <person name="Zauner S."/>
            <person name="Polzin J."/>
            <person name="Camacho Y."/>
            <person name="Gros O."/>
            <person name="van Gils J.A."/>
            <person name="Eisen J.A."/>
            <person name="Petersen J.M."/>
            <person name="Yuen B."/>
        </authorList>
    </citation>
    <scope>NUCLEOTIDE SEQUENCE</scope>
    <source>
        <strain evidence="2">MAGclacostrist064TRANS</strain>
    </source>
</reference>
<evidence type="ECO:0000313" key="3">
    <source>
        <dbReference type="Proteomes" id="UP000886667"/>
    </source>
</evidence>
<gene>
    <name evidence="2" type="ORF">JAZ07_06315</name>
</gene>
<feature type="signal peptide" evidence="1">
    <location>
        <begin position="1"/>
        <end position="27"/>
    </location>
</feature>
<comment type="caution">
    <text evidence="2">The sequence shown here is derived from an EMBL/GenBank/DDBJ whole genome shotgun (WGS) entry which is preliminary data.</text>
</comment>
<accession>A0A9E4KCS1</accession>
<evidence type="ECO:0000256" key="1">
    <source>
        <dbReference type="SAM" id="SignalP"/>
    </source>
</evidence>
<evidence type="ECO:0008006" key="4">
    <source>
        <dbReference type="Google" id="ProtNLM"/>
    </source>
</evidence>
<protein>
    <recommendedName>
        <fullName evidence="4">Arabinogalactan endo-beta-1,4-galactanase</fullName>
    </recommendedName>
</protein>
<organism evidence="2 3">
    <name type="scientific">Candidatus Thiodiazotropha taylori</name>
    <dbReference type="NCBI Taxonomy" id="2792791"/>
    <lineage>
        <taxon>Bacteria</taxon>
        <taxon>Pseudomonadati</taxon>
        <taxon>Pseudomonadota</taxon>
        <taxon>Gammaproteobacteria</taxon>
        <taxon>Chromatiales</taxon>
        <taxon>Sedimenticolaceae</taxon>
        <taxon>Candidatus Thiodiazotropha</taxon>
    </lineage>
</organism>
<name>A0A9E4KCS1_9GAMM</name>
<keyword evidence="1" id="KW-0732">Signal</keyword>
<sequence>MYKVKHYSFYFSLAIILYAGMSQLANSDELADTRSFYLSFTYQPYDWSETAFEDTVSFIDTHSDMVFHYFDDGVPWEEASKDSKYHENVESLLDKRVESITDKQNVAVGVNFLSKDRSTLADYWGAEDSLPRPGKWNNRNINHPDVINAYISYCRSMIMRFKPDYFIYGMEVDSVELHVKSEEFKALESMVSIVYKTLREEFPKLPLILTFMLAPEEDMDKRKLMVQKLLPYSDLYAVSFYPYLFDEIGGDSDKIPPDLISRVRSYIGNKPFGIAETGFNAKTWQILSRFIWIPGSEDSQAKFVDFLLSEANSLNAVFVNWWVPRDLDRLWEKMKEAGSDPVLSQWNSNGLVDSEGIPRKGFKVWKSWQDKPLRDR</sequence>
<dbReference type="AlphaFoldDB" id="A0A9E4KCS1"/>
<dbReference type="Gene3D" id="3.20.20.80">
    <property type="entry name" value="Glycosidases"/>
    <property type="match status" value="1"/>
</dbReference>
<dbReference type="InterPro" id="IPR017853">
    <property type="entry name" value="GH"/>
</dbReference>